<dbReference type="PANTHER" id="PTHR43877">
    <property type="entry name" value="AMINOALKYLPHOSPHONATE N-ACETYLTRANSFERASE-RELATED-RELATED"/>
    <property type="match status" value="1"/>
</dbReference>
<evidence type="ECO:0000259" key="3">
    <source>
        <dbReference type="PROSITE" id="PS51186"/>
    </source>
</evidence>
<evidence type="ECO:0000313" key="4">
    <source>
        <dbReference type="EMBL" id="MEJ8821563.1"/>
    </source>
</evidence>
<dbReference type="InterPro" id="IPR016181">
    <property type="entry name" value="Acyl_CoA_acyltransferase"/>
</dbReference>
<dbReference type="Gene3D" id="3.40.630.30">
    <property type="match status" value="1"/>
</dbReference>
<protein>
    <submittedName>
        <fullName evidence="4">GNAT family N-acetyltransferase</fullName>
        <ecNumber evidence="4">2.3.1.-</ecNumber>
    </submittedName>
</protein>
<organism evidence="4 5">
    <name type="scientific">Variovorax humicola</name>
    <dbReference type="NCBI Taxonomy" id="1769758"/>
    <lineage>
        <taxon>Bacteria</taxon>
        <taxon>Pseudomonadati</taxon>
        <taxon>Pseudomonadota</taxon>
        <taxon>Betaproteobacteria</taxon>
        <taxon>Burkholderiales</taxon>
        <taxon>Comamonadaceae</taxon>
        <taxon>Variovorax</taxon>
    </lineage>
</organism>
<reference evidence="4 5" key="1">
    <citation type="submission" date="2024-03" db="EMBL/GenBank/DDBJ databases">
        <title>Novel species of the genus Variovorax.</title>
        <authorList>
            <person name="Liu Q."/>
            <person name="Xin Y.-H."/>
        </authorList>
    </citation>
    <scope>NUCLEOTIDE SEQUENCE [LARGE SCALE GENOMIC DNA]</scope>
    <source>
        <strain evidence="4 5">KACC 18501</strain>
    </source>
</reference>
<dbReference type="EC" id="2.3.1.-" evidence="4"/>
<comment type="caution">
    <text evidence="4">The sequence shown here is derived from an EMBL/GenBank/DDBJ whole genome shotgun (WGS) entry which is preliminary data.</text>
</comment>
<name>A0ABU8VVE0_9BURK</name>
<dbReference type="Pfam" id="PF13508">
    <property type="entry name" value="Acetyltransf_7"/>
    <property type="match status" value="1"/>
</dbReference>
<dbReference type="InterPro" id="IPR000182">
    <property type="entry name" value="GNAT_dom"/>
</dbReference>
<keyword evidence="1 4" id="KW-0808">Transferase</keyword>
<feature type="domain" description="N-acetyltransferase" evidence="3">
    <location>
        <begin position="6"/>
        <end position="152"/>
    </location>
</feature>
<dbReference type="InterPro" id="IPR050832">
    <property type="entry name" value="Bact_Acetyltransf"/>
</dbReference>
<dbReference type="SUPFAM" id="SSF55729">
    <property type="entry name" value="Acyl-CoA N-acyltransferases (Nat)"/>
    <property type="match status" value="1"/>
</dbReference>
<dbReference type="EMBL" id="JBBKZV010000002">
    <property type="protein sequence ID" value="MEJ8821563.1"/>
    <property type="molecule type" value="Genomic_DNA"/>
</dbReference>
<accession>A0ABU8VVE0</accession>
<proteinExistence type="predicted"/>
<keyword evidence="2 4" id="KW-0012">Acyltransferase</keyword>
<dbReference type="PROSITE" id="PS51186">
    <property type="entry name" value="GNAT"/>
    <property type="match status" value="1"/>
</dbReference>
<dbReference type="CDD" id="cd04301">
    <property type="entry name" value="NAT_SF"/>
    <property type="match status" value="1"/>
</dbReference>
<evidence type="ECO:0000256" key="1">
    <source>
        <dbReference type="ARBA" id="ARBA00022679"/>
    </source>
</evidence>
<sequence length="152" mass="16532">MTPPAITVRAAYEGDALAAAACVNAAFEPYVERIGKPPAPMLSDYAALAAEGKVWVAELGGQVVGVLVQYETADGFYIDTVAAYPQTHGTGVGRALLEFAEGEACGRGFESIYLCTNSKMTENQVLYPKIGYVEYDRRAQSGYERVFYRKRL</sequence>
<dbReference type="RefSeq" id="WP_340362606.1">
    <property type="nucleotide sequence ID" value="NZ_JBBKZV010000002.1"/>
</dbReference>
<evidence type="ECO:0000313" key="5">
    <source>
        <dbReference type="Proteomes" id="UP001363010"/>
    </source>
</evidence>
<dbReference type="GO" id="GO:0016746">
    <property type="term" value="F:acyltransferase activity"/>
    <property type="evidence" value="ECO:0007669"/>
    <property type="project" value="UniProtKB-KW"/>
</dbReference>
<dbReference type="Proteomes" id="UP001363010">
    <property type="component" value="Unassembled WGS sequence"/>
</dbReference>
<gene>
    <name evidence="4" type="ORF">WKW80_05875</name>
</gene>
<keyword evidence="5" id="KW-1185">Reference proteome</keyword>
<evidence type="ECO:0000256" key="2">
    <source>
        <dbReference type="ARBA" id="ARBA00023315"/>
    </source>
</evidence>